<evidence type="ECO:0008006" key="3">
    <source>
        <dbReference type="Google" id="ProtNLM"/>
    </source>
</evidence>
<evidence type="ECO:0000313" key="2">
    <source>
        <dbReference type="Proteomes" id="UP001183222"/>
    </source>
</evidence>
<keyword evidence="2" id="KW-1185">Reference proteome</keyword>
<sequence>MSHPTDPAFEGGRNIAMKVPPHQWEATVGFYRDTLGLRELDNPFTSGPQSVGFAFGMNRLWVDRVPGMSQAELWLQVTTADTAAAAEHLAASGVARCDAIEPLGSESAFWVASPAAIVHLVSEPDAD</sequence>
<dbReference type="EMBL" id="JAVREI010000013">
    <property type="protein sequence ID" value="MDT0277420.1"/>
    <property type="molecule type" value="Genomic_DNA"/>
</dbReference>
<proteinExistence type="predicted"/>
<organism evidence="1 2">
    <name type="scientific">Blastococcus goldschmidtiae</name>
    <dbReference type="NCBI Taxonomy" id="3075546"/>
    <lineage>
        <taxon>Bacteria</taxon>
        <taxon>Bacillati</taxon>
        <taxon>Actinomycetota</taxon>
        <taxon>Actinomycetes</taxon>
        <taxon>Geodermatophilales</taxon>
        <taxon>Geodermatophilaceae</taxon>
        <taxon>Blastococcus</taxon>
    </lineage>
</organism>
<dbReference type="SUPFAM" id="SSF54593">
    <property type="entry name" value="Glyoxalase/Bleomycin resistance protein/Dihydroxybiphenyl dioxygenase"/>
    <property type="match status" value="1"/>
</dbReference>
<dbReference type="InterPro" id="IPR029068">
    <property type="entry name" value="Glyas_Bleomycin-R_OHBP_Dase"/>
</dbReference>
<dbReference type="RefSeq" id="WP_311346230.1">
    <property type="nucleotide sequence ID" value="NZ_JAVREI010000013.1"/>
</dbReference>
<reference evidence="2" key="1">
    <citation type="submission" date="2023-07" db="EMBL/GenBank/DDBJ databases">
        <title>30 novel species of actinomycetes from the DSMZ collection.</title>
        <authorList>
            <person name="Nouioui I."/>
        </authorList>
    </citation>
    <scope>NUCLEOTIDE SEQUENCE [LARGE SCALE GENOMIC DNA]</scope>
    <source>
        <strain evidence="2">DSM 46792</strain>
    </source>
</reference>
<comment type="caution">
    <text evidence="1">The sequence shown here is derived from an EMBL/GenBank/DDBJ whole genome shotgun (WGS) entry which is preliminary data.</text>
</comment>
<accession>A0ABU2KB61</accession>
<name>A0ABU2KB61_9ACTN</name>
<dbReference type="Gene3D" id="3.10.180.10">
    <property type="entry name" value="2,3-Dihydroxybiphenyl 1,2-Dioxygenase, domain 1"/>
    <property type="match status" value="1"/>
</dbReference>
<gene>
    <name evidence="1" type="ORF">RM425_16075</name>
</gene>
<dbReference type="Proteomes" id="UP001183222">
    <property type="component" value="Unassembled WGS sequence"/>
</dbReference>
<protein>
    <recommendedName>
        <fullName evidence="3">VOC domain-containing protein</fullName>
    </recommendedName>
</protein>
<evidence type="ECO:0000313" key="1">
    <source>
        <dbReference type="EMBL" id="MDT0277420.1"/>
    </source>
</evidence>